<comment type="pathway">
    <text evidence="1">Antibiotic biosynthesis.</text>
</comment>
<dbReference type="GO" id="GO:0008168">
    <property type="term" value="F:methyltransferase activity"/>
    <property type="evidence" value="ECO:0007669"/>
    <property type="project" value="UniProtKB-KW"/>
</dbReference>
<keyword evidence="3 7" id="KW-0808">Transferase</keyword>
<evidence type="ECO:0000256" key="3">
    <source>
        <dbReference type="ARBA" id="ARBA00022679"/>
    </source>
</evidence>
<gene>
    <name evidence="7" type="ORF">SAMN04489712_101714</name>
</gene>
<evidence type="ECO:0000256" key="4">
    <source>
        <dbReference type="ARBA" id="ARBA00022691"/>
    </source>
</evidence>
<dbReference type="OrthoDB" id="9816424at2"/>
<evidence type="ECO:0000313" key="7">
    <source>
        <dbReference type="EMBL" id="SEF65188.1"/>
    </source>
</evidence>
<evidence type="ECO:0000259" key="6">
    <source>
        <dbReference type="Pfam" id="PF17843"/>
    </source>
</evidence>
<dbReference type="Pfam" id="PF17843">
    <property type="entry name" value="MycE_N"/>
    <property type="match status" value="1"/>
</dbReference>
<proteinExistence type="predicted"/>
<evidence type="ECO:0000313" key="8">
    <source>
        <dbReference type="Proteomes" id="UP000236723"/>
    </source>
</evidence>
<feature type="domain" description="Methyltransferase MycE N-terminal" evidence="6">
    <location>
        <begin position="9"/>
        <end position="114"/>
    </location>
</feature>
<dbReference type="Gene3D" id="3.30.1050.30">
    <property type="match status" value="1"/>
</dbReference>
<dbReference type="SUPFAM" id="SSF53335">
    <property type="entry name" value="S-adenosyl-L-methionine-dependent methyltransferases"/>
    <property type="match status" value="1"/>
</dbReference>
<keyword evidence="2 7" id="KW-0489">Methyltransferase</keyword>
<protein>
    <submittedName>
        <fullName evidence="7">Demethylmacrocin O-methyltransferase</fullName>
    </submittedName>
</protein>
<accession>A0A1H5TSI8</accession>
<sequence length="392" mass="43237">MPKTSTTLTERLILAGTASDREIAELVDDAGLDAVVAALVEEILSRCEQPVNIKAVHIALDVDHGDERRRVVLRVHRDEPVRVVDEPAPVVWSRLGITVTDLIRRLYGRTDHRRTGDFHNSFVPDAPSPQDMYFELPEIFNSATQATGTVIAGCAAHSADLGSLSVRSGSDKWASFHWYTPHYERHFARFRDEPVRVLEIGIGGYDEQLGGGSLRMWKRYFHRGLIFGLDIFDKTELTEPRLTALVGDQNDPECLVALAERHGPFDIVIDDGSHMNEHVHTSFAALFPYVRDGGIYVIEDMQTSYLPSFGGSPGDSAGPGTSVGLVKGLLDDLHHRERPRRNGAEPSITQRSVTGVHVYHNIAFVEKGTNGEDGLPGWMDVAAWDALGATDA</sequence>
<organism evidence="7 8">
    <name type="scientific">Thermomonospora echinospora</name>
    <dbReference type="NCBI Taxonomy" id="1992"/>
    <lineage>
        <taxon>Bacteria</taxon>
        <taxon>Bacillati</taxon>
        <taxon>Actinomycetota</taxon>
        <taxon>Actinomycetes</taxon>
        <taxon>Streptosporangiales</taxon>
        <taxon>Thermomonosporaceae</taxon>
        <taxon>Thermomonospora</taxon>
    </lineage>
</organism>
<keyword evidence="5" id="KW-0045">Antibiotic biosynthesis</keyword>
<evidence type="ECO:0000256" key="1">
    <source>
        <dbReference type="ARBA" id="ARBA00004792"/>
    </source>
</evidence>
<dbReference type="RefSeq" id="WP_103936103.1">
    <property type="nucleotide sequence ID" value="NZ_FNVO01000001.1"/>
</dbReference>
<reference evidence="8" key="1">
    <citation type="submission" date="2016-10" db="EMBL/GenBank/DDBJ databases">
        <authorList>
            <person name="Varghese N."/>
            <person name="Submissions S."/>
        </authorList>
    </citation>
    <scope>NUCLEOTIDE SEQUENCE [LARGE SCALE GENOMIC DNA]</scope>
    <source>
        <strain evidence="8">DSM 43163</strain>
    </source>
</reference>
<evidence type="ECO:0000256" key="5">
    <source>
        <dbReference type="ARBA" id="ARBA00023194"/>
    </source>
</evidence>
<dbReference type="InterPro" id="IPR029063">
    <property type="entry name" value="SAM-dependent_MTases_sf"/>
</dbReference>
<dbReference type="GO" id="GO:0032259">
    <property type="term" value="P:methylation"/>
    <property type="evidence" value="ECO:0007669"/>
    <property type="project" value="UniProtKB-KW"/>
</dbReference>
<dbReference type="InterPro" id="IPR040800">
    <property type="entry name" value="MycE_N"/>
</dbReference>
<dbReference type="EMBL" id="FNVO01000001">
    <property type="protein sequence ID" value="SEF65188.1"/>
    <property type="molecule type" value="Genomic_DNA"/>
</dbReference>
<evidence type="ECO:0000256" key="2">
    <source>
        <dbReference type="ARBA" id="ARBA00022603"/>
    </source>
</evidence>
<dbReference type="GO" id="GO:0017000">
    <property type="term" value="P:antibiotic biosynthetic process"/>
    <property type="evidence" value="ECO:0007669"/>
    <property type="project" value="UniProtKB-KW"/>
</dbReference>
<dbReference type="AlphaFoldDB" id="A0A1H5TSI8"/>
<dbReference type="Proteomes" id="UP000236723">
    <property type="component" value="Unassembled WGS sequence"/>
</dbReference>
<keyword evidence="8" id="KW-1185">Reference proteome</keyword>
<name>A0A1H5TSI8_9ACTN</name>
<keyword evidence="4" id="KW-0949">S-adenosyl-L-methionine</keyword>
<dbReference type="Gene3D" id="3.40.50.150">
    <property type="entry name" value="Vaccinia Virus protein VP39"/>
    <property type="match status" value="1"/>
</dbReference>